<gene>
    <name evidence="2" type="ORF">GW590_10175</name>
</gene>
<dbReference type="Pfam" id="PF09345">
    <property type="entry name" value="SiaC"/>
    <property type="match status" value="1"/>
</dbReference>
<organism evidence="2 3">
    <name type="scientific">Rouxiella aceris</name>
    <dbReference type="NCBI Taxonomy" id="2703884"/>
    <lineage>
        <taxon>Bacteria</taxon>
        <taxon>Pseudomonadati</taxon>
        <taxon>Pseudomonadota</taxon>
        <taxon>Gammaproteobacteria</taxon>
        <taxon>Enterobacterales</taxon>
        <taxon>Yersiniaceae</taxon>
        <taxon>Rouxiella</taxon>
    </lineage>
</organism>
<proteinExistence type="predicted"/>
<sequence length="137" mass="15826">MMNITKTENLYIAATSSTPRVDFQFENHHLSLDGESYPENASSFYRPLIEQVEQYLAQLRVAEQILITEVHVSLVYFNSSSTKMLFTLFDILNKAASEGLSINFHWYADKEDDISQEFGEELHADFQALNVHHHILE</sequence>
<reference evidence="2 3" key="1">
    <citation type="submission" date="2020-01" db="EMBL/GenBank/DDBJ databases">
        <authorList>
            <person name="Lee S.D."/>
        </authorList>
    </citation>
    <scope>NUCLEOTIDE SEQUENCE [LARGE SCALE GENOMIC DNA]</scope>
    <source>
        <strain evidence="2 3">SAP-1</strain>
    </source>
</reference>
<dbReference type="AlphaFoldDB" id="A0A848MJD0"/>
<name>A0A848MJD0_9GAMM</name>
<protein>
    <submittedName>
        <fullName evidence="2">DUF1987 domain-containing protein</fullName>
    </submittedName>
</protein>
<evidence type="ECO:0000313" key="3">
    <source>
        <dbReference type="Proteomes" id="UP000585363"/>
    </source>
</evidence>
<dbReference type="Proteomes" id="UP000585363">
    <property type="component" value="Unassembled WGS sequence"/>
</dbReference>
<evidence type="ECO:0000259" key="1">
    <source>
        <dbReference type="Pfam" id="PF09345"/>
    </source>
</evidence>
<feature type="domain" description="SiaC family regulatory phosphoprotein" evidence="1">
    <location>
        <begin position="12"/>
        <end position="132"/>
    </location>
</feature>
<evidence type="ECO:0000313" key="2">
    <source>
        <dbReference type="EMBL" id="NMP27231.1"/>
    </source>
</evidence>
<dbReference type="EMBL" id="JAADJU010000004">
    <property type="protein sequence ID" value="NMP27231.1"/>
    <property type="molecule type" value="Genomic_DNA"/>
</dbReference>
<comment type="caution">
    <text evidence="2">The sequence shown here is derived from an EMBL/GenBank/DDBJ whole genome shotgun (WGS) entry which is preliminary data.</text>
</comment>
<dbReference type="InterPro" id="IPR018530">
    <property type="entry name" value="SiaC"/>
</dbReference>
<dbReference type="RefSeq" id="WP_169402916.1">
    <property type="nucleotide sequence ID" value="NZ_JAADJU010000004.1"/>
</dbReference>
<reference evidence="2 3" key="2">
    <citation type="submission" date="2020-06" db="EMBL/GenBank/DDBJ databases">
        <title>Polyphasic characterization of a Rahnella strain isolated from tree sap.</title>
        <authorList>
            <person name="Kim I.S."/>
        </authorList>
    </citation>
    <scope>NUCLEOTIDE SEQUENCE [LARGE SCALE GENOMIC DNA]</scope>
    <source>
        <strain evidence="2 3">SAP-1</strain>
    </source>
</reference>
<keyword evidence="3" id="KW-1185">Reference proteome</keyword>
<accession>A0A848MJD0</accession>